<dbReference type="RefSeq" id="WP_015613757.1">
    <property type="nucleotide sequence ID" value="NC_021182.1"/>
</dbReference>
<dbReference type="eggNOG" id="COG2959">
    <property type="taxonomic scope" value="Bacteria"/>
</dbReference>
<keyword evidence="1" id="KW-1133">Transmembrane helix</keyword>
<dbReference type="InterPro" id="IPR025711">
    <property type="entry name" value="PepSY"/>
</dbReference>
<reference evidence="5 6" key="1">
    <citation type="submission" date="2012-01" db="EMBL/GenBank/DDBJ databases">
        <title>Complete sequence of chromosome of Clostridium pasteurianum BC1.</title>
        <authorList>
            <consortium name="US DOE Joint Genome Institute"/>
            <person name="Lucas S."/>
            <person name="Han J."/>
            <person name="Lapidus A."/>
            <person name="Cheng J.-F."/>
            <person name="Goodwin L."/>
            <person name="Pitluck S."/>
            <person name="Peters L."/>
            <person name="Mikhailova N."/>
            <person name="Teshima H."/>
            <person name="Detter J.C."/>
            <person name="Han C."/>
            <person name="Tapia R."/>
            <person name="Land M."/>
            <person name="Hauser L."/>
            <person name="Kyrpides N."/>
            <person name="Ivanova N."/>
            <person name="Pagani I."/>
            <person name="Dunn J."/>
            <person name="Taghavi S."/>
            <person name="Francis A."/>
            <person name="van der Lelie D."/>
            <person name="Woyke T."/>
        </authorList>
    </citation>
    <scope>NUCLEOTIDE SEQUENCE [LARGE SCALE GENOMIC DNA]</scope>
    <source>
        <strain evidence="5 6">BC1</strain>
    </source>
</reference>
<dbReference type="PATRIC" id="fig|86416.3.peg.347"/>
<keyword evidence="6" id="KW-1185">Reference proteome</keyword>
<dbReference type="Pfam" id="PF14620">
    <property type="entry name" value="YPEB_PepSY1-2"/>
    <property type="match status" value="1"/>
</dbReference>
<proteinExistence type="predicted"/>
<evidence type="ECO:0000256" key="1">
    <source>
        <dbReference type="SAM" id="Phobius"/>
    </source>
</evidence>
<evidence type="ECO:0000313" key="5">
    <source>
        <dbReference type="EMBL" id="AGK95430.1"/>
    </source>
</evidence>
<dbReference type="InterPro" id="IPR014239">
    <property type="entry name" value="YpeB_PepSY1-2"/>
</dbReference>
<dbReference type="EMBL" id="CP003261">
    <property type="protein sequence ID" value="AGK95430.1"/>
    <property type="molecule type" value="Genomic_DNA"/>
</dbReference>
<gene>
    <name evidence="5" type="ORF">Clopa_0370</name>
</gene>
<dbReference type="Pfam" id="PF03413">
    <property type="entry name" value="PepSY"/>
    <property type="match status" value="1"/>
</dbReference>
<name>R4K714_CLOPA</name>
<evidence type="ECO:0000259" key="3">
    <source>
        <dbReference type="Pfam" id="PF14620"/>
    </source>
</evidence>
<protein>
    <submittedName>
        <fullName evidence="5">Germination protein YpeB</fullName>
    </submittedName>
</protein>
<keyword evidence="1" id="KW-0472">Membrane</keyword>
<dbReference type="AlphaFoldDB" id="R4K714"/>
<dbReference type="GO" id="GO:0009847">
    <property type="term" value="P:spore germination"/>
    <property type="evidence" value="ECO:0007669"/>
    <property type="project" value="InterPro"/>
</dbReference>
<feature type="domain" description="PepSY" evidence="2">
    <location>
        <begin position="385"/>
        <end position="441"/>
    </location>
</feature>
<dbReference type="OrthoDB" id="2372097at2"/>
<dbReference type="STRING" id="86416.Clopa_0370"/>
<keyword evidence="1" id="KW-0812">Transmembrane</keyword>
<feature type="domain" description="Sporulation protein YpeB PepSY1 and PepSY2" evidence="3">
    <location>
        <begin position="184"/>
        <end position="379"/>
    </location>
</feature>
<sequence length="457" mass="51094">MNTTKKRIIYTIAVALIVVFSTTFAILMTLERIDYRNYLMGEYSKSMYQLINSVENIGSNLAKVPVLGSKDQDIVALEEIFRYSSIANDKLHSLPIDEQQLSGTSKFITQVGDFCYTLASKTTQGGELSDEDIAKVETLKKQAYTLENQLKNVQNNINNGDVKWGEIRKKASGVLLSSNENAVSTSFESIQKQIVQYPSLIYDGPFSDNNLDINPKINSSKDVTVTEAEGIVRKAIGNEKIDSVERLEDVNKQKIPCYSFNVNIKGRKSDNKVSCEVTKKGGMIYYILDNRNIDKPTIDVNKAQDIGSKYLADMGYTNMTPTYSLVYNNTAIISYIYNIGNVAVYTDQIKLKIALDNGNIIGMESAKYLTAHDTGRKIPDENSLISKDKAQEKVSKRLTVTSSRLAIVPTESNKEVLCYEFVGNYNGDSFIVYINAQTGYEVRILQIRNTPNGKLTI</sequence>
<dbReference type="NCBIfam" id="TIGR02889">
    <property type="entry name" value="spore_YpeB"/>
    <property type="match status" value="1"/>
</dbReference>
<organism evidence="5 6">
    <name type="scientific">Clostridium pasteurianum BC1</name>
    <dbReference type="NCBI Taxonomy" id="86416"/>
    <lineage>
        <taxon>Bacteria</taxon>
        <taxon>Bacillati</taxon>
        <taxon>Bacillota</taxon>
        <taxon>Clostridia</taxon>
        <taxon>Eubacteriales</taxon>
        <taxon>Clostridiaceae</taxon>
        <taxon>Clostridium</taxon>
    </lineage>
</organism>
<dbReference type="KEGG" id="cpas:Clopa_0370"/>
<dbReference type="Proteomes" id="UP000013523">
    <property type="component" value="Chromosome"/>
</dbReference>
<accession>R4K714</accession>
<dbReference type="Pfam" id="PF20769">
    <property type="entry name" value="YPEB_N"/>
    <property type="match status" value="1"/>
</dbReference>
<feature type="domain" description="Sporulation protein YpeB N-terminal" evidence="4">
    <location>
        <begin position="31"/>
        <end position="166"/>
    </location>
</feature>
<evidence type="ECO:0000259" key="4">
    <source>
        <dbReference type="Pfam" id="PF20769"/>
    </source>
</evidence>
<evidence type="ECO:0000259" key="2">
    <source>
        <dbReference type="Pfam" id="PF03413"/>
    </source>
</evidence>
<evidence type="ECO:0000313" key="6">
    <source>
        <dbReference type="Proteomes" id="UP000013523"/>
    </source>
</evidence>
<dbReference type="HOGENOM" id="CLU_045803_0_0_9"/>
<feature type="transmembrane region" description="Helical" evidence="1">
    <location>
        <begin position="7"/>
        <end position="30"/>
    </location>
</feature>
<dbReference type="InterPro" id="IPR048402">
    <property type="entry name" value="YpeB_N"/>
</dbReference>